<comment type="function">
    <text evidence="11 13">F(1)F(0) ATP synthase produces ATP from ADP in the presence of a proton or sodium gradient. F-type ATPases consist of two structural domains, F(1) containing the extramembraneous catalytic core and F(0) containing the membrane proton channel, linked together by a central stalk and a peripheral stalk. During catalysis, ATP synthesis in the catalytic domain of F(1) is coupled via a rotary mechanism of the central stalk subunits to proton translocation.</text>
</comment>
<dbReference type="InterPro" id="IPR005864">
    <property type="entry name" value="ATP_synth_F0_bsu_bac"/>
</dbReference>
<evidence type="ECO:0000256" key="3">
    <source>
        <dbReference type="ARBA" id="ARBA00022475"/>
    </source>
</evidence>
<comment type="similarity">
    <text evidence="1 13 14">Belongs to the ATPase B chain family.</text>
</comment>
<proteinExistence type="inferred from homology"/>
<keyword evidence="15" id="KW-0175">Coiled coil</keyword>
<dbReference type="InterPro" id="IPR050059">
    <property type="entry name" value="ATP_synthase_B_chain"/>
</dbReference>
<organism evidence="16 17">
    <name type="scientific">Roseburia yibonii</name>
    <dbReference type="NCBI Taxonomy" id="2763063"/>
    <lineage>
        <taxon>Bacteria</taxon>
        <taxon>Bacillati</taxon>
        <taxon>Bacillota</taxon>
        <taxon>Clostridia</taxon>
        <taxon>Lachnospirales</taxon>
        <taxon>Lachnospiraceae</taxon>
        <taxon>Roseburia</taxon>
    </lineage>
</organism>
<reference evidence="16 17" key="1">
    <citation type="submission" date="2020-08" db="EMBL/GenBank/DDBJ databases">
        <title>Genome public.</title>
        <authorList>
            <person name="Liu C."/>
            <person name="Sun Q."/>
        </authorList>
    </citation>
    <scope>NUCLEOTIDE SEQUENCE [LARGE SCALE GENOMIC DNA]</scope>
    <source>
        <strain evidence="16 17">BX0805</strain>
    </source>
</reference>
<comment type="subunit">
    <text evidence="13">F-type ATPases have 2 components, F(1) - the catalytic core - and F(0) - the membrane proton channel. F(1) has five subunits: alpha(3), beta(3), gamma(1), delta(1), epsilon(1). F(0) has three main subunits: a(1), b(2) and c(10-14). The alpha and beta chains form an alternating ring which encloses part of the gamma chain. F(1) is attached to F(0) by a central stalk formed by the gamma and epsilon chains, while a peripheral stalk is formed by the delta and b chains.</text>
</comment>
<evidence type="ECO:0000256" key="15">
    <source>
        <dbReference type="SAM" id="Coils"/>
    </source>
</evidence>
<feature type="transmembrane region" description="Helical" evidence="13">
    <location>
        <begin position="6"/>
        <end position="24"/>
    </location>
</feature>
<dbReference type="Proteomes" id="UP000621540">
    <property type="component" value="Unassembled WGS sequence"/>
</dbReference>
<dbReference type="CDD" id="cd06503">
    <property type="entry name" value="ATP-synt_Fo_b"/>
    <property type="match status" value="1"/>
</dbReference>
<evidence type="ECO:0000256" key="11">
    <source>
        <dbReference type="ARBA" id="ARBA00025198"/>
    </source>
</evidence>
<gene>
    <name evidence="13 16" type="primary">atpF</name>
    <name evidence="16" type="ORF">H8Z76_02470</name>
</gene>
<evidence type="ECO:0000256" key="7">
    <source>
        <dbReference type="ARBA" id="ARBA00022989"/>
    </source>
</evidence>
<name>A0ABR7I7K8_9FIRM</name>
<sequence length="168" mass="18958">MQLLRIDWNVLFTIINLIVLYLLLKKFLIGPVTGIMQKRKEMIEGQLADADDKRKQAGELKQQYEDMLKGAHEESVKILEEARKNAQKEYDSKVKSADAQADKIIENAQKTIELEREKTVQDLQSQIADLALVAAGKVIGEKSTEESNQSLYDQFLAKAGDSDDTDSE</sequence>
<keyword evidence="9 13" id="KW-0472">Membrane</keyword>
<evidence type="ECO:0000256" key="8">
    <source>
        <dbReference type="ARBA" id="ARBA00023065"/>
    </source>
</evidence>
<dbReference type="Gene3D" id="1.20.5.620">
    <property type="entry name" value="F1F0 ATP synthase subunit B, membrane domain"/>
    <property type="match status" value="1"/>
</dbReference>
<dbReference type="PANTHER" id="PTHR33445">
    <property type="entry name" value="ATP SYNTHASE SUBUNIT B', CHLOROPLASTIC"/>
    <property type="match status" value="1"/>
</dbReference>
<keyword evidence="7 13" id="KW-1133">Transmembrane helix</keyword>
<dbReference type="HAMAP" id="MF_01398">
    <property type="entry name" value="ATP_synth_b_bprime"/>
    <property type="match status" value="1"/>
</dbReference>
<evidence type="ECO:0000256" key="1">
    <source>
        <dbReference type="ARBA" id="ARBA00005513"/>
    </source>
</evidence>
<evidence type="ECO:0000256" key="9">
    <source>
        <dbReference type="ARBA" id="ARBA00023136"/>
    </source>
</evidence>
<keyword evidence="5 13" id="KW-0812">Transmembrane</keyword>
<keyword evidence="4 13" id="KW-0138">CF(0)</keyword>
<keyword evidence="10 13" id="KW-0066">ATP synthesis</keyword>
<keyword evidence="2 13" id="KW-0813">Transport</keyword>
<evidence type="ECO:0000256" key="6">
    <source>
        <dbReference type="ARBA" id="ARBA00022781"/>
    </source>
</evidence>
<accession>A0ABR7I7K8</accession>
<evidence type="ECO:0000256" key="5">
    <source>
        <dbReference type="ARBA" id="ARBA00022692"/>
    </source>
</evidence>
<evidence type="ECO:0000256" key="13">
    <source>
        <dbReference type="HAMAP-Rule" id="MF_01398"/>
    </source>
</evidence>
<dbReference type="Pfam" id="PF00430">
    <property type="entry name" value="ATP-synt_B"/>
    <property type="match status" value="1"/>
</dbReference>
<evidence type="ECO:0000256" key="14">
    <source>
        <dbReference type="RuleBase" id="RU003848"/>
    </source>
</evidence>
<keyword evidence="17" id="KW-1185">Reference proteome</keyword>
<dbReference type="NCBIfam" id="TIGR01144">
    <property type="entry name" value="ATP_synt_b"/>
    <property type="match status" value="1"/>
</dbReference>
<feature type="coiled-coil region" evidence="15">
    <location>
        <begin position="47"/>
        <end position="96"/>
    </location>
</feature>
<dbReference type="RefSeq" id="WP_022515945.1">
    <property type="nucleotide sequence ID" value="NZ_JACOQH010000001.1"/>
</dbReference>
<evidence type="ECO:0000256" key="4">
    <source>
        <dbReference type="ARBA" id="ARBA00022547"/>
    </source>
</evidence>
<dbReference type="EMBL" id="JACOQH010000001">
    <property type="protein sequence ID" value="MBC5752900.1"/>
    <property type="molecule type" value="Genomic_DNA"/>
</dbReference>
<evidence type="ECO:0000256" key="10">
    <source>
        <dbReference type="ARBA" id="ARBA00023310"/>
    </source>
</evidence>
<evidence type="ECO:0000313" key="17">
    <source>
        <dbReference type="Proteomes" id="UP000621540"/>
    </source>
</evidence>
<evidence type="ECO:0000313" key="16">
    <source>
        <dbReference type="EMBL" id="MBC5752900.1"/>
    </source>
</evidence>
<evidence type="ECO:0000256" key="2">
    <source>
        <dbReference type="ARBA" id="ARBA00022448"/>
    </source>
</evidence>
<comment type="subcellular location">
    <subcellularLocation>
        <location evidence="13">Cell membrane</location>
        <topology evidence="13">Single-pass membrane protein</topology>
    </subcellularLocation>
    <subcellularLocation>
        <location evidence="12">Endomembrane system</location>
        <topology evidence="12">Single-pass membrane protein</topology>
    </subcellularLocation>
</comment>
<evidence type="ECO:0000256" key="12">
    <source>
        <dbReference type="ARBA" id="ARBA00037847"/>
    </source>
</evidence>
<dbReference type="SUPFAM" id="SSF81573">
    <property type="entry name" value="F1F0 ATP synthase subunit B, membrane domain"/>
    <property type="match status" value="1"/>
</dbReference>
<dbReference type="InterPro" id="IPR002146">
    <property type="entry name" value="ATP_synth_b/b'su_bac/chlpt"/>
</dbReference>
<comment type="function">
    <text evidence="13">Component of the F(0) channel, it forms part of the peripheral stalk, linking F(1) to F(0).</text>
</comment>
<keyword evidence="8 13" id="KW-0406">Ion transport</keyword>
<keyword evidence="3 13" id="KW-1003">Cell membrane</keyword>
<keyword evidence="6 13" id="KW-0375">Hydrogen ion transport</keyword>
<protein>
    <recommendedName>
        <fullName evidence="13">ATP synthase subunit b</fullName>
    </recommendedName>
    <alternativeName>
        <fullName evidence="13">ATP synthase F(0) sector subunit b</fullName>
    </alternativeName>
    <alternativeName>
        <fullName evidence="13">ATPase subunit I</fullName>
    </alternativeName>
    <alternativeName>
        <fullName evidence="13">F-type ATPase subunit b</fullName>
        <shortName evidence="13">F-ATPase subunit b</shortName>
    </alternativeName>
</protein>
<dbReference type="PANTHER" id="PTHR33445:SF1">
    <property type="entry name" value="ATP SYNTHASE SUBUNIT B"/>
    <property type="match status" value="1"/>
</dbReference>
<dbReference type="InterPro" id="IPR028987">
    <property type="entry name" value="ATP_synth_B-like_membr_sf"/>
</dbReference>
<comment type="caution">
    <text evidence="16">The sequence shown here is derived from an EMBL/GenBank/DDBJ whole genome shotgun (WGS) entry which is preliminary data.</text>
</comment>